<protein>
    <recommendedName>
        <fullName evidence="4">Serine/threonine protein kinase</fullName>
    </recommendedName>
</protein>
<dbReference type="PROSITE" id="PS51257">
    <property type="entry name" value="PROKAR_LIPOPROTEIN"/>
    <property type="match status" value="1"/>
</dbReference>
<organism evidence="2 3">
    <name type="scientific">Amycolatopsis cynarae</name>
    <dbReference type="NCBI Taxonomy" id="2995223"/>
    <lineage>
        <taxon>Bacteria</taxon>
        <taxon>Bacillati</taxon>
        <taxon>Actinomycetota</taxon>
        <taxon>Actinomycetes</taxon>
        <taxon>Pseudonocardiales</taxon>
        <taxon>Pseudonocardiaceae</taxon>
        <taxon>Amycolatopsis</taxon>
    </lineage>
</organism>
<evidence type="ECO:0000313" key="3">
    <source>
        <dbReference type="Proteomes" id="UP001163203"/>
    </source>
</evidence>
<evidence type="ECO:0008006" key="4">
    <source>
        <dbReference type="Google" id="ProtNLM"/>
    </source>
</evidence>
<proteinExistence type="predicted"/>
<accession>A0ABY7ATU9</accession>
<keyword evidence="3" id="KW-1185">Reference proteome</keyword>
<dbReference type="EMBL" id="CP113836">
    <property type="protein sequence ID" value="WAL63375.1"/>
    <property type="molecule type" value="Genomic_DNA"/>
</dbReference>
<feature type="chain" id="PRO_5047430372" description="Serine/threonine protein kinase" evidence="1">
    <location>
        <begin position="30"/>
        <end position="157"/>
    </location>
</feature>
<feature type="signal peptide" evidence="1">
    <location>
        <begin position="1"/>
        <end position="29"/>
    </location>
</feature>
<name>A0ABY7ATU9_9PSEU</name>
<dbReference type="RefSeq" id="WP_268441284.1">
    <property type="nucleotide sequence ID" value="NZ_CP113836.1"/>
</dbReference>
<gene>
    <name evidence="2" type="ORF">ORV05_20380</name>
</gene>
<evidence type="ECO:0000313" key="2">
    <source>
        <dbReference type="EMBL" id="WAL63375.1"/>
    </source>
</evidence>
<reference evidence="2" key="1">
    <citation type="submission" date="2022-11" db="EMBL/GenBank/DDBJ databases">
        <authorList>
            <person name="Mo P."/>
        </authorList>
    </citation>
    <scope>NUCLEOTIDE SEQUENCE</scope>
    <source>
        <strain evidence="2">HUAS 11-8</strain>
    </source>
</reference>
<dbReference type="Proteomes" id="UP001163203">
    <property type="component" value="Chromosome"/>
</dbReference>
<keyword evidence="1" id="KW-0732">Signal</keyword>
<sequence>MIVRRLGPLLAGGATALLTACSVPAPQTAAPALTGTSAGPASGSATGAAPAGRAAATVTSVPALASADGSCGSVTAASGLTLSVLDSTATGIGCPQAHQLVAKFQAGIAGQQPAGSGRPVSATVDGWLCVSGPPSSQGGTTCSLDDKTVYARVVAAE</sequence>
<evidence type="ECO:0000256" key="1">
    <source>
        <dbReference type="SAM" id="SignalP"/>
    </source>
</evidence>